<evidence type="ECO:0000313" key="1">
    <source>
        <dbReference type="Proteomes" id="UP000492821"/>
    </source>
</evidence>
<dbReference type="Proteomes" id="UP000492821">
    <property type="component" value="Unassembled WGS sequence"/>
</dbReference>
<sequence length="195" mass="22450">MDTSGSNPNAKEDHTALQYEGFVHVFEKRAYVFSTYRATNRPLKSSHSEAIASMDMYGLKGNYKGRRTAVQYEGFIHVFKQCASVSNTCHAINRPLKGATSSETSRSDNKAWMRALAMRMDRLSNIYPEQTEACQWTISALNATPKRATRPYKTMNLFTFLKMRIPKWKEKIKTLPVCQINYRTQKMVRLNVEFA</sequence>
<proteinExistence type="predicted"/>
<keyword evidence="1" id="KW-1185">Reference proteome</keyword>
<protein>
    <submittedName>
        <fullName evidence="2">Retrovirus-related Pol polyprotein from transposon TNT 1-94</fullName>
    </submittedName>
</protein>
<reference evidence="1" key="1">
    <citation type="journal article" date="2013" name="Genetics">
        <title>The draft genome and transcriptome of Panagrellus redivivus are shaped by the harsh demands of a free-living lifestyle.</title>
        <authorList>
            <person name="Srinivasan J."/>
            <person name="Dillman A.R."/>
            <person name="Macchietto M.G."/>
            <person name="Heikkinen L."/>
            <person name="Lakso M."/>
            <person name="Fracchia K.M."/>
            <person name="Antoshechkin I."/>
            <person name="Mortazavi A."/>
            <person name="Wong G."/>
            <person name="Sternberg P.W."/>
        </authorList>
    </citation>
    <scope>NUCLEOTIDE SEQUENCE [LARGE SCALE GENOMIC DNA]</scope>
    <source>
        <strain evidence="1">MT8872</strain>
    </source>
</reference>
<reference evidence="2" key="2">
    <citation type="submission" date="2020-10" db="UniProtKB">
        <authorList>
            <consortium name="WormBaseParasite"/>
        </authorList>
    </citation>
    <scope>IDENTIFICATION</scope>
</reference>
<name>A0A7E4ZQ62_PANRE</name>
<accession>A0A7E4ZQ62</accession>
<dbReference type="AlphaFoldDB" id="A0A7E4ZQ62"/>
<dbReference type="WBParaSite" id="Pan_g10800.t1">
    <property type="protein sequence ID" value="Pan_g10800.t1"/>
    <property type="gene ID" value="Pan_g10800"/>
</dbReference>
<organism evidence="1 2">
    <name type="scientific">Panagrellus redivivus</name>
    <name type="common">Microworm</name>
    <dbReference type="NCBI Taxonomy" id="6233"/>
    <lineage>
        <taxon>Eukaryota</taxon>
        <taxon>Metazoa</taxon>
        <taxon>Ecdysozoa</taxon>
        <taxon>Nematoda</taxon>
        <taxon>Chromadorea</taxon>
        <taxon>Rhabditida</taxon>
        <taxon>Tylenchina</taxon>
        <taxon>Panagrolaimomorpha</taxon>
        <taxon>Panagrolaimoidea</taxon>
        <taxon>Panagrolaimidae</taxon>
        <taxon>Panagrellus</taxon>
    </lineage>
</organism>
<evidence type="ECO:0000313" key="2">
    <source>
        <dbReference type="WBParaSite" id="Pan_g10800.t1"/>
    </source>
</evidence>